<keyword evidence="7" id="KW-1185">Reference proteome</keyword>
<sequence length="443" mass="48131">MDQDSFRDLISKGGPGTASSSSTSRSKGKGKPSRGSLFAAATQKPKASTSAEGSAFKPRTVKTAKAGAYRDRASERRTGDGNDYAQVEAVLEEFEKQHANEDQEAVERQRKYLGGDSDHSILVKGLDMALFEQNKARLQAVQGAEDDETLEEAFTQSTVPTSSTKKRTREDVIREIKEKRMAGGGGATMTTTTETSVDLAKSSGKFKPIGFKPVGGGEEKKRKKVGGEGDELKKKRKKKRKVDPTAAAIPSADGARRDVDMEVQPVEDAAMSQQPANPEPTTKADPKPPVEEPMEDEGDIFAGLGEYDVFAGLGGDDSDDSDVDEQPKLKSKPAEETSRSPLRRANWFDDEPEEGAAQSANSKPPAPVDEKRHSPGAEHKRDHNHDMDDSQSEEDEQPVRLQPLHSSAVPSIKDLLDTDSKSVKKRRPKKKKGKKKDGEGESE</sequence>
<dbReference type="EMBL" id="ML178817">
    <property type="protein sequence ID" value="TFL05132.1"/>
    <property type="molecule type" value="Genomic_DNA"/>
</dbReference>
<feature type="compositionally biased region" description="Basic and acidic residues" evidence="4">
    <location>
        <begin position="68"/>
        <end position="80"/>
    </location>
</feature>
<dbReference type="InterPro" id="IPR039896">
    <property type="entry name" value="Red-like"/>
</dbReference>
<feature type="compositionally biased region" description="Basic and acidic residues" evidence="4">
    <location>
        <begin position="217"/>
        <end position="233"/>
    </location>
</feature>
<evidence type="ECO:0000256" key="1">
    <source>
        <dbReference type="ARBA" id="ARBA00004123"/>
    </source>
</evidence>
<dbReference type="Proteomes" id="UP000305067">
    <property type="component" value="Unassembled WGS sequence"/>
</dbReference>
<feature type="compositionally biased region" description="Basic and acidic residues" evidence="4">
    <location>
        <begin position="168"/>
        <end position="181"/>
    </location>
</feature>
<feature type="compositionally biased region" description="Basic and acidic residues" evidence="4">
    <location>
        <begin position="368"/>
        <end position="388"/>
    </location>
</feature>
<keyword evidence="3" id="KW-0175">Coiled coil</keyword>
<evidence type="ECO:0000256" key="2">
    <source>
        <dbReference type="ARBA" id="ARBA00023242"/>
    </source>
</evidence>
<feature type="domain" description="RED-like N-terminal" evidence="5">
    <location>
        <begin position="62"/>
        <end position="170"/>
    </location>
</feature>
<feature type="compositionally biased region" description="Basic residues" evidence="4">
    <location>
        <begin position="423"/>
        <end position="435"/>
    </location>
</feature>
<evidence type="ECO:0000256" key="3">
    <source>
        <dbReference type="SAM" id="Coils"/>
    </source>
</evidence>
<feature type="compositionally biased region" description="Basic and acidic residues" evidence="4">
    <location>
        <begin position="325"/>
        <end position="338"/>
    </location>
</feature>
<organism evidence="6 7">
    <name type="scientific">Pterulicium gracile</name>
    <dbReference type="NCBI Taxonomy" id="1884261"/>
    <lineage>
        <taxon>Eukaryota</taxon>
        <taxon>Fungi</taxon>
        <taxon>Dikarya</taxon>
        <taxon>Basidiomycota</taxon>
        <taxon>Agaricomycotina</taxon>
        <taxon>Agaricomycetes</taxon>
        <taxon>Agaricomycetidae</taxon>
        <taxon>Agaricales</taxon>
        <taxon>Pleurotineae</taxon>
        <taxon>Pterulaceae</taxon>
        <taxon>Pterulicium</taxon>
    </lineage>
</organism>
<dbReference type="PANTHER" id="PTHR12765">
    <property type="entry name" value="RED PROTEIN IK FACTOR CYTOKINE IK"/>
    <property type="match status" value="1"/>
</dbReference>
<evidence type="ECO:0000313" key="6">
    <source>
        <dbReference type="EMBL" id="TFL05132.1"/>
    </source>
</evidence>
<dbReference type="AlphaFoldDB" id="A0A5C3QTA9"/>
<feature type="region of interest" description="Disordered" evidence="4">
    <location>
        <begin position="1"/>
        <end position="83"/>
    </location>
</feature>
<protein>
    <recommendedName>
        <fullName evidence="5">RED-like N-terminal domain-containing protein</fullName>
    </recommendedName>
</protein>
<gene>
    <name evidence="6" type="ORF">BDV98DRAFT_523872</name>
</gene>
<comment type="subcellular location">
    <subcellularLocation>
        <location evidence="1">Nucleus</location>
    </subcellularLocation>
</comment>
<dbReference type="GO" id="GO:0005634">
    <property type="term" value="C:nucleus"/>
    <property type="evidence" value="ECO:0007669"/>
    <property type="project" value="UniProtKB-SubCell"/>
</dbReference>
<reference evidence="6 7" key="1">
    <citation type="journal article" date="2019" name="Nat. Ecol. Evol.">
        <title>Megaphylogeny resolves global patterns of mushroom evolution.</title>
        <authorList>
            <person name="Varga T."/>
            <person name="Krizsan K."/>
            <person name="Foldi C."/>
            <person name="Dima B."/>
            <person name="Sanchez-Garcia M."/>
            <person name="Sanchez-Ramirez S."/>
            <person name="Szollosi G.J."/>
            <person name="Szarkandi J.G."/>
            <person name="Papp V."/>
            <person name="Albert L."/>
            <person name="Andreopoulos W."/>
            <person name="Angelini C."/>
            <person name="Antonin V."/>
            <person name="Barry K.W."/>
            <person name="Bougher N.L."/>
            <person name="Buchanan P."/>
            <person name="Buyck B."/>
            <person name="Bense V."/>
            <person name="Catcheside P."/>
            <person name="Chovatia M."/>
            <person name="Cooper J."/>
            <person name="Damon W."/>
            <person name="Desjardin D."/>
            <person name="Finy P."/>
            <person name="Geml J."/>
            <person name="Haridas S."/>
            <person name="Hughes K."/>
            <person name="Justo A."/>
            <person name="Karasinski D."/>
            <person name="Kautmanova I."/>
            <person name="Kiss B."/>
            <person name="Kocsube S."/>
            <person name="Kotiranta H."/>
            <person name="LaButti K.M."/>
            <person name="Lechner B.E."/>
            <person name="Liimatainen K."/>
            <person name="Lipzen A."/>
            <person name="Lukacs Z."/>
            <person name="Mihaltcheva S."/>
            <person name="Morgado L.N."/>
            <person name="Niskanen T."/>
            <person name="Noordeloos M.E."/>
            <person name="Ohm R.A."/>
            <person name="Ortiz-Santana B."/>
            <person name="Ovrebo C."/>
            <person name="Racz N."/>
            <person name="Riley R."/>
            <person name="Savchenko A."/>
            <person name="Shiryaev A."/>
            <person name="Soop K."/>
            <person name="Spirin V."/>
            <person name="Szebenyi C."/>
            <person name="Tomsovsky M."/>
            <person name="Tulloss R.E."/>
            <person name="Uehling J."/>
            <person name="Grigoriev I.V."/>
            <person name="Vagvolgyi C."/>
            <person name="Papp T."/>
            <person name="Martin F.M."/>
            <person name="Miettinen O."/>
            <person name="Hibbett D.S."/>
            <person name="Nagy L.G."/>
        </authorList>
    </citation>
    <scope>NUCLEOTIDE SEQUENCE [LARGE SCALE GENOMIC DNA]</scope>
    <source>
        <strain evidence="6 7">CBS 309.79</strain>
    </source>
</reference>
<feature type="region of interest" description="Disordered" evidence="4">
    <location>
        <begin position="147"/>
        <end position="443"/>
    </location>
</feature>
<dbReference type="InterPro" id="IPR012916">
    <property type="entry name" value="RED_N"/>
</dbReference>
<name>A0A5C3QTA9_9AGAR</name>
<dbReference type="STRING" id="1884261.A0A5C3QTA9"/>
<feature type="compositionally biased region" description="Polar residues" evidence="4">
    <location>
        <begin position="154"/>
        <end position="163"/>
    </location>
</feature>
<feature type="coiled-coil region" evidence="3">
    <location>
        <begin position="84"/>
        <end position="111"/>
    </location>
</feature>
<keyword evidence="2" id="KW-0539">Nucleus</keyword>
<evidence type="ECO:0000313" key="7">
    <source>
        <dbReference type="Proteomes" id="UP000305067"/>
    </source>
</evidence>
<dbReference type="Pfam" id="PF07808">
    <property type="entry name" value="RED_N"/>
    <property type="match status" value="1"/>
</dbReference>
<feature type="compositionally biased region" description="Polar residues" evidence="4">
    <location>
        <begin position="271"/>
        <end position="280"/>
    </location>
</feature>
<proteinExistence type="predicted"/>
<feature type="compositionally biased region" description="Basic and acidic residues" evidence="4">
    <location>
        <begin position="1"/>
        <end position="10"/>
    </location>
</feature>
<evidence type="ECO:0000256" key="4">
    <source>
        <dbReference type="SAM" id="MobiDB-lite"/>
    </source>
</evidence>
<accession>A0A5C3QTA9</accession>
<dbReference type="OrthoDB" id="3366823at2759"/>
<evidence type="ECO:0000259" key="5">
    <source>
        <dbReference type="Pfam" id="PF07808"/>
    </source>
</evidence>